<gene>
    <name evidence="3" type="ORF">AVDCRST_MAG27-4571</name>
</gene>
<feature type="domain" description="PepSY" evidence="2">
    <location>
        <begin position="10"/>
        <end position="89"/>
    </location>
</feature>
<sequence>METIMMVRLLFIVAFLQATTSLAATQQQRTERDAPTPAEQARIEAALRERGFVRWKEIEREDDGQTWEVDDAYTADGQRFDLRLSADTLREILRHAALMGWTPPDGIDVPRWRC</sequence>
<evidence type="ECO:0000259" key="2">
    <source>
        <dbReference type="Pfam" id="PF13670"/>
    </source>
</evidence>
<dbReference type="EMBL" id="CADCTD010000190">
    <property type="protein sequence ID" value="CAA9289419.1"/>
    <property type="molecule type" value="Genomic_DNA"/>
</dbReference>
<reference evidence="3" key="1">
    <citation type="submission" date="2020-02" db="EMBL/GenBank/DDBJ databases">
        <authorList>
            <person name="Meier V. D."/>
        </authorList>
    </citation>
    <scope>NUCLEOTIDE SEQUENCE</scope>
    <source>
        <strain evidence="3">AVDCRST_MAG27</strain>
    </source>
</reference>
<accession>A0A6J4JWX2</accession>
<evidence type="ECO:0000256" key="1">
    <source>
        <dbReference type="SAM" id="SignalP"/>
    </source>
</evidence>
<feature type="chain" id="PRO_5026942786" description="PepSY domain-containing protein" evidence="1">
    <location>
        <begin position="24"/>
        <end position="114"/>
    </location>
</feature>
<dbReference type="InterPro" id="IPR025711">
    <property type="entry name" value="PepSY"/>
</dbReference>
<name>A0A6J4JWX2_9PROT</name>
<evidence type="ECO:0000313" key="3">
    <source>
        <dbReference type="EMBL" id="CAA9289419.1"/>
    </source>
</evidence>
<feature type="signal peptide" evidence="1">
    <location>
        <begin position="1"/>
        <end position="23"/>
    </location>
</feature>
<keyword evidence="1" id="KW-0732">Signal</keyword>
<organism evidence="3">
    <name type="scientific">uncultured Craurococcus sp</name>
    <dbReference type="NCBI Taxonomy" id="1135998"/>
    <lineage>
        <taxon>Bacteria</taxon>
        <taxon>Pseudomonadati</taxon>
        <taxon>Pseudomonadota</taxon>
        <taxon>Alphaproteobacteria</taxon>
        <taxon>Acetobacterales</taxon>
        <taxon>Acetobacteraceae</taxon>
        <taxon>Craurococcus</taxon>
        <taxon>environmental samples</taxon>
    </lineage>
</organism>
<protein>
    <recommendedName>
        <fullName evidence="2">PepSY domain-containing protein</fullName>
    </recommendedName>
</protein>
<dbReference type="Pfam" id="PF13670">
    <property type="entry name" value="PepSY_2"/>
    <property type="match status" value="1"/>
</dbReference>
<proteinExistence type="predicted"/>
<dbReference type="AlphaFoldDB" id="A0A6J4JWX2"/>